<sequence length="79" mass="8375">MSTSRKRVIVGQSEWAIHDADVEEVLGKIRSALENGSVAELTLLDSAGRQVTVYLNGKVLATVVVDLNTGPKPPSEISG</sequence>
<accession>A0ABN2JTD3</accession>
<name>A0ABN2JTD3_9ACTN</name>
<protein>
    <submittedName>
        <fullName evidence="1">Uncharacterized protein</fullName>
    </submittedName>
</protein>
<gene>
    <name evidence="1" type="ORF">GCM10009681_06410</name>
</gene>
<dbReference type="EMBL" id="BAAALS010000002">
    <property type="protein sequence ID" value="GAA1738378.1"/>
    <property type="molecule type" value="Genomic_DNA"/>
</dbReference>
<keyword evidence="2" id="KW-1185">Reference proteome</keyword>
<organism evidence="1 2">
    <name type="scientific">Luedemannella helvata</name>
    <dbReference type="NCBI Taxonomy" id="349315"/>
    <lineage>
        <taxon>Bacteria</taxon>
        <taxon>Bacillati</taxon>
        <taxon>Actinomycetota</taxon>
        <taxon>Actinomycetes</taxon>
        <taxon>Micromonosporales</taxon>
        <taxon>Micromonosporaceae</taxon>
        <taxon>Luedemannella</taxon>
    </lineage>
</organism>
<evidence type="ECO:0000313" key="1">
    <source>
        <dbReference type="EMBL" id="GAA1738378.1"/>
    </source>
</evidence>
<evidence type="ECO:0000313" key="2">
    <source>
        <dbReference type="Proteomes" id="UP001500655"/>
    </source>
</evidence>
<dbReference type="RefSeq" id="WP_344076574.1">
    <property type="nucleotide sequence ID" value="NZ_BAAALS010000002.1"/>
</dbReference>
<proteinExistence type="predicted"/>
<reference evidence="1 2" key="1">
    <citation type="journal article" date="2019" name="Int. J. Syst. Evol. Microbiol.">
        <title>The Global Catalogue of Microorganisms (GCM) 10K type strain sequencing project: providing services to taxonomists for standard genome sequencing and annotation.</title>
        <authorList>
            <consortium name="The Broad Institute Genomics Platform"/>
            <consortium name="The Broad Institute Genome Sequencing Center for Infectious Disease"/>
            <person name="Wu L."/>
            <person name="Ma J."/>
        </authorList>
    </citation>
    <scope>NUCLEOTIDE SEQUENCE [LARGE SCALE GENOMIC DNA]</scope>
    <source>
        <strain evidence="1 2">JCM 13249</strain>
    </source>
</reference>
<dbReference type="Proteomes" id="UP001500655">
    <property type="component" value="Unassembled WGS sequence"/>
</dbReference>
<comment type="caution">
    <text evidence="1">The sequence shown here is derived from an EMBL/GenBank/DDBJ whole genome shotgun (WGS) entry which is preliminary data.</text>
</comment>